<dbReference type="SMART" id="SM00240">
    <property type="entry name" value="FHA"/>
    <property type="match status" value="1"/>
</dbReference>
<evidence type="ECO:0000259" key="2">
    <source>
        <dbReference type="PROSITE" id="PS50006"/>
    </source>
</evidence>
<keyword evidence="1" id="KW-0812">Transmembrane</keyword>
<feature type="domain" description="FHA" evidence="2">
    <location>
        <begin position="143"/>
        <end position="203"/>
    </location>
</feature>
<protein>
    <recommendedName>
        <fullName evidence="2">FHA domain-containing protein</fullName>
    </recommendedName>
</protein>
<reference evidence="3 4" key="1">
    <citation type="submission" date="2019-07" db="EMBL/GenBank/DDBJ databases">
        <title>Whole genome shotgun sequence of Adhaeribacter aerolatus NBRC 106133.</title>
        <authorList>
            <person name="Hosoyama A."/>
            <person name="Uohara A."/>
            <person name="Ohji S."/>
            <person name="Ichikawa N."/>
        </authorList>
    </citation>
    <scope>NUCLEOTIDE SEQUENCE [LARGE SCALE GENOMIC DNA]</scope>
    <source>
        <strain evidence="3 4">NBRC 106133</strain>
    </source>
</reference>
<dbReference type="Pfam" id="PF00498">
    <property type="entry name" value="FHA"/>
    <property type="match status" value="1"/>
</dbReference>
<evidence type="ECO:0000256" key="1">
    <source>
        <dbReference type="SAM" id="Phobius"/>
    </source>
</evidence>
<sequence>MLDAGIYVAMGGSTIIPVFSGLYFLSMIIPGLAVTVRRLHDTGKSGWFYFISLIPLIGAIWLFVLMVTDSDFGENQYGLNPKENTQAGFNAGVVPKNAERENWGYNTPNPVPAPVKQERLYGWVVQLSGIDKPFAFPIKQALTLIGREAGAIGGTNGIIKIENDGLVSRKHAAIRVEPKPSHIDFVLEDLESANGTFVMNTKTKVQPGQPFFLSDGDQIKTGNTLLIFKTAVAAPTERDAIYSARKAVLDQV</sequence>
<dbReference type="Pfam" id="PF05656">
    <property type="entry name" value="DUF805"/>
    <property type="match status" value="1"/>
</dbReference>
<dbReference type="PANTHER" id="PTHR34980">
    <property type="entry name" value="INNER MEMBRANE PROTEIN-RELATED-RELATED"/>
    <property type="match status" value="1"/>
</dbReference>
<keyword evidence="4" id="KW-1185">Reference proteome</keyword>
<dbReference type="InterPro" id="IPR008523">
    <property type="entry name" value="DUF805"/>
</dbReference>
<dbReference type="PANTHER" id="PTHR34980:SF2">
    <property type="entry name" value="INNER MEMBRANE PROTEIN YHAH-RELATED"/>
    <property type="match status" value="1"/>
</dbReference>
<dbReference type="CDD" id="cd00060">
    <property type="entry name" value="FHA"/>
    <property type="match status" value="1"/>
</dbReference>
<accession>A0A512AWT2</accession>
<dbReference type="AlphaFoldDB" id="A0A512AWT2"/>
<gene>
    <name evidence="3" type="ORF">AAE02nite_18430</name>
</gene>
<dbReference type="Proteomes" id="UP000321532">
    <property type="component" value="Unassembled WGS sequence"/>
</dbReference>
<keyword evidence="1" id="KW-0472">Membrane</keyword>
<keyword evidence="1" id="KW-1133">Transmembrane helix</keyword>
<comment type="caution">
    <text evidence="3">The sequence shown here is derived from an EMBL/GenBank/DDBJ whole genome shotgun (WGS) entry which is preliminary data.</text>
</comment>
<evidence type="ECO:0000313" key="4">
    <source>
        <dbReference type="Proteomes" id="UP000321532"/>
    </source>
</evidence>
<feature type="transmembrane region" description="Helical" evidence="1">
    <location>
        <begin position="46"/>
        <end position="67"/>
    </location>
</feature>
<dbReference type="EMBL" id="BJYS01000012">
    <property type="protein sequence ID" value="GEO04179.1"/>
    <property type="molecule type" value="Genomic_DNA"/>
</dbReference>
<proteinExistence type="predicted"/>
<dbReference type="InterPro" id="IPR000253">
    <property type="entry name" value="FHA_dom"/>
</dbReference>
<organism evidence="3 4">
    <name type="scientific">Adhaeribacter aerolatus</name>
    <dbReference type="NCBI Taxonomy" id="670289"/>
    <lineage>
        <taxon>Bacteria</taxon>
        <taxon>Pseudomonadati</taxon>
        <taxon>Bacteroidota</taxon>
        <taxon>Cytophagia</taxon>
        <taxon>Cytophagales</taxon>
        <taxon>Hymenobacteraceae</taxon>
        <taxon>Adhaeribacter</taxon>
    </lineage>
</organism>
<name>A0A512AWT2_9BACT</name>
<dbReference type="Gene3D" id="2.60.200.20">
    <property type="match status" value="1"/>
</dbReference>
<dbReference type="GO" id="GO:0005886">
    <property type="term" value="C:plasma membrane"/>
    <property type="evidence" value="ECO:0007669"/>
    <property type="project" value="TreeGrafter"/>
</dbReference>
<feature type="transmembrane region" description="Helical" evidence="1">
    <location>
        <begin position="6"/>
        <end position="34"/>
    </location>
</feature>
<dbReference type="PROSITE" id="PS50006">
    <property type="entry name" value="FHA_DOMAIN"/>
    <property type="match status" value="1"/>
</dbReference>
<dbReference type="SUPFAM" id="SSF49879">
    <property type="entry name" value="SMAD/FHA domain"/>
    <property type="match status" value="1"/>
</dbReference>
<dbReference type="InterPro" id="IPR008984">
    <property type="entry name" value="SMAD_FHA_dom_sf"/>
</dbReference>
<evidence type="ECO:0000313" key="3">
    <source>
        <dbReference type="EMBL" id="GEO04179.1"/>
    </source>
</evidence>